<evidence type="ECO:0000256" key="7">
    <source>
        <dbReference type="SAM" id="MobiDB-lite"/>
    </source>
</evidence>
<keyword evidence="3" id="KW-0805">Transcription regulation</keyword>
<feature type="compositionally biased region" description="Polar residues" evidence="7">
    <location>
        <begin position="89"/>
        <end position="104"/>
    </location>
</feature>
<dbReference type="EMBL" id="CAJVPA010000122">
    <property type="protein sequence ID" value="CAG8356100.1"/>
    <property type="molecule type" value="Genomic_DNA"/>
</dbReference>
<dbReference type="OrthoDB" id="3266505at2759"/>
<keyword evidence="2" id="KW-0479">Metal-binding</keyword>
<evidence type="ECO:0000259" key="8">
    <source>
        <dbReference type="SMART" id="SM00906"/>
    </source>
</evidence>
<dbReference type="SUPFAM" id="SSF57701">
    <property type="entry name" value="Zn2/Cys6 DNA-binding domain"/>
    <property type="match status" value="1"/>
</dbReference>
<dbReference type="SMART" id="SM00906">
    <property type="entry name" value="Fungal_trans"/>
    <property type="match status" value="1"/>
</dbReference>
<dbReference type="InterPro" id="IPR036864">
    <property type="entry name" value="Zn2-C6_fun-type_DNA-bd_sf"/>
</dbReference>
<feature type="region of interest" description="Disordered" evidence="7">
    <location>
        <begin position="89"/>
        <end position="149"/>
    </location>
</feature>
<accession>A0A9W4IRB0</accession>
<name>A0A9W4IRB0_9EURO</name>
<keyword evidence="4" id="KW-0238">DNA-binding</keyword>
<evidence type="ECO:0000256" key="5">
    <source>
        <dbReference type="ARBA" id="ARBA00023163"/>
    </source>
</evidence>
<dbReference type="PANTHER" id="PTHR47540">
    <property type="entry name" value="THIAMINE REPRESSIBLE GENES REGULATORY PROTEIN THI5"/>
    <property type="match status" value="1"/>
</dbReference>
<dbReference type="Gene3D" id="4.10.240.10">
    <property type="entry name" value="Zn(2)-C6 fungal-type DNA-binding domain"/>
    <property type="match status" value="1"/>
</dbReference>
<evidence type="ECO:0000256" key="1">
    <source>
        <dbReference type="ARBA" id="ARBA00004123"/>
    </source>
</evidence>
<dbReference type="InterPro" id="IPR007219">
    <property type="entry name" value="XnlR_reg_dom"/>
</dbReference>
<dbReference type="GO" id="GO:0008270">
    <property type="term" value="F:zinc ion binding"/>
    <property type="evidence" value="ECO:0007669"/>
    <property type="project" value="InterPro"/>
</dbReference>
<comment type="subcellular location">
    <subcellularLocation>
        <location evidence="1">Nucleus</location>
    </subcellularLocation>
</comment>
<proteinExistence type="predicted"/>
<evidence type="ECO:0000313" key="10">
    <source>
        <dbReference type="Proteomes" id="UP001152646"/>
    </source>
</evidence>
<keyword evidence="5" id="KW-0804">Transcription</keyword>
<evidence type="ECO:0000256" key="6">
    <source>
        <dbReference type="ARBA" id="ARBA00023242"/>
    </source>
</evidence>
<comment type="caution">
    <text evidence="9">The sequence shown here is derived from an EMBL/GenBank/DDBJ whole genome shotgun (WGS) entry which is preliminary data.</text>
</comment>
<evidence type="ECO:0000256" key="4">
    <source>
        <dbReference type="ARBA" id="ARBA00023125"/>
    </source>
</evidence>
<dbReference type="InterPro" id="IPR051711">
    <property type="entry name" value="Stress_Response_Reg"/>
</dbReference>
<dbReference type="GO" id="GO:0045944">
    <property type="term" value="P:positive regulation of transcription by RNA polymerase II"/>
    <property type="evidence" value="ECO:0007669"/>
    <property type="project" value="TreeGrafter"/>
</dbReference>
<dbReference type="Pfam" id="PF00172">
    <property type="entry name" value="Zn_clus"/>
    <property type="match status" value="1"/>
</dbReference>
<dbReference type="GO" id="GO:0006351">
    <property type="term" value="P:DNA-templated transcription"/>
    <property type="evidence" value="ECO:0007669"/>
    <property type="project" value="InterPro"/>
</dbReference>
<keyword evidence="6" id="KW-0539">Nucleus</keyword>
<dbReference type="GO" id="GO:0043565">
    <property type="term" value="F:sequence-specific DNA binding"/>
    <property type="evidence" value="ECO:0007669"/>
    <property type="project" value="TreeGrafter"/>
</dbReference>
<dbReference type="Pfam" id="PF04082">
    <property type="entry name" value="Fungal_trans"/>
    <property type="match status" value="1"/>
</dbReference>
<gene>
    <name evidence="9" type="ORF">PSALAMII_LOCUS3476</name>
</gene>
<sequence length="757" mass="84355">MTPRVSSLSRGLLRVTLPHIFPGHEHDRKIAPLTSSPRQCRTAKVRCSGVRPCERCTRRRDTCAFAADEAHVSVPERYLQDLQQQIAQLKSLPSETTASTTSGRPSWRGPESEAETGPSVTTPTSLGTMPGTAGAPIETDRDPPTLFTPNSLLRRTIDVSNSATRGFPSSLDEPTINPSSRVEHGSYNVPDVYNPLVARDVAYVSGSDDRRLLFLGHTSTWSFCRRVFKLLEDDALCLNSHRAPLNLDGTAFRLHWQPKAVVDASDLAKLPPVDHALMLYNIVKFRLGELFGIVDEKSFLKLFDEFHRCPLKTAQMHPLWFIKYLMILAFGKALTSYPTPTAIAPSGSDLAARALSLLPDVAFLQDERPALLAIEVLALIALYFQSIDMRSPAYQYIGQALRLAFHDGLHRRVSEDIMDPDVTDRCSNVWWTIYVLDQELTAGLGCPPTIPLNSITIPLPDTRSHQLPTKALALRSRLSKINSMIYSTIYSFDDKLGSDFVSSITSVLHNLAEVSREIDEVTFGFKASGGDLPHMFYSITLSHHHCIVLATRPLVLWLLIRSVTPSTFDLRLLSRPIAKLLERSVQSAVATLLILSNMVHRDLLETFLPFPLEYAFSSTVLLSILSAILPTYVPDLEWHHAMLSVFEEMTRKGNAVAKLRGEELKHLEALLEGHRRRISSVPPQSVSTPRPTSESTRTPQCLPTPGSGLGMNEEHGHNPFRTLWNDSDDILDHFETGPDDIVALAEQLEHDDFSFPF</sequence>
<evidence type="ECO:0000313" key="9">
    <source>
        <dbReference type="EMBL" id="CAG8356100.1"/>
    </source>
</evidence>
<feature type="domain" description="Xylanolytic transcriptional activator regulatory" evidence="8">
    <location>
        <begin position="393"/>
        <end position="466"/>
    </location>
</feature>
<feature type="compositionally biased region" description="Polar residues" evidence="7">
    <location>
        <begin position="118"/>
        <end position="127"/>
    </location>
</feature>
<dbReference type="AlphaFoldDB" id="A0A9W4IRB0"/>
<dbReference type="InterPro" id="IPR001138">
    <property type="entry name" value="Zn2Cys6_DnaBD"/>
</dbReference>
<dbReference type="CDD" id="cd00067">
    <property type="entry name" value="GAL4"/>
    <property type="match status" value="1"/>
</dbReference>
<protein>
    <recommendedName>
        <fullName evidence="8">Xylanolytic transcriptional activator regulatory domain-containing protein</fullName>
    </recommendedName>
</protein>
<dbReference type="GO" id="GO:0000981">
    <property type="term" value="F:DNA-binding transcription factor activity, RNA polymerase II-specific"/>
    <property type="evidence" value="ECO:0007669"/>
    <property type="project" value="InterPro"/>
</dbReference>
<evidence type="ECO:0000256" key="2">
    <source>
        <dbReference type="ARBA" id="ARBA00022723"/>
    </source>
</evidence>
<feature type="region of interest" description="Disordered" evidence="7">
    <location>
        <begin position="164"/>
        <end position="183"/>
    </location>
</feature>
<reference evidence="9" key="1">
    <citation type="submission" date="2021-07" db="EMBL/GenBank/DDBJ databases">
        <authorList>
            <person name="Branca A.L. A."/>
        </authorList>
    </citation>
    <scope>NUCLEOTIDE SEQUENCE</scope>
</reference>
<dbReference type="CDD" id="cd12148">
    <property type="entry name" value="fungal_TF_MHR"/>
    <property type="match status" value="1"/>
</dbReference>
<feature type="compositionally biased region" description="Low complexity" evidence="7">
    <location>
        <begin position="685"/>
        <end position="699"/>
    </location>
</feature>
<evidence type="ECO:0000256" key="3">
    <source>
        <dbReference type="ARBA" id="ARBA00023015"/>
    </source>
</evidence>
<dbReference type="Proteomes" id="UP001152646">
    <property type="component" value="Unassembled WGS sequence"/>
</dbReference>
<dbReference type="GO" id="GO:0005634">
    <property type="term" value="C:nucleus"/>
    <property type="evidence" value="ECO:0007669"/>
    <property type="project" value="UniProtKB-SubCell"/>
</dbReference>
<dbReference type="PANTHER" id="PTHR47540:SF6">
    <property type="entry name" value="ZN(II)2CYS6 TRANSCRIPTION FACTOR (EUROFUNG)"/>
    <property type="match status" value="1"/>
</dbReference>
<feature type="region of interest" description="Disordered" evidence="7">
    <location>
        <begin position="678"/>
        <end position="717"/>
    </location>
</feature>
<organism evidence="9 10">
    <name type="scientific">Penicillium salamii</name>
    <dbReference type="NCBI Taxonomy" id="1612424"/>
    <lineage>
        <taxon>Eukaryota</taxon>
        <taxon>Fungi</taxon>
        <taxon>Dikarya</taxon>
        <taxon>Ascomycota</taxon>
        <taxon>Pezizomycotina</taxon>
        <taxon>Eurotiomycetes</taxon>
        <taxon>Eurotiomycetidae</taxon>
        <taxon>Eurotiales</taxon>
        <taxon>Aspergillaceae</taxon>
        <taxon>Penicillium</taxon>
    </lineage>
</organism>